<evidence type="ECO:0000256" key="2">
    <source>
        <dbReference type="ARBA" id="ARBA00004141"/>
    </source>
</evidence>
<dbReference type="PANTHER" id="PTHR45528:SF11">
    <property type="entry name" value="HISTIDINE KINASE"/>
    <property type="match status" value="1"/>
</dbReference>
<dbReference type="EC" id="2.7.13.3" evidence="3"/>
<dbReference type="SUPFAM" id="SSF55874">
    <property type="entry name" value="ATPase domain of HSP90 chaperone/DNA topoisomerase II/histidine kinase"/>
    <property type="match status" value="1"/>
</dbReference>
<keyword evidence="6" id="KW-0812">Transmembrane</keyword>
<evidence type="ECO:0000256" key="12">
    <source>
        <dbReference type="ARBA" id="ARBA00037219"/>
    </source>
</evidence>
<keyword evidence="11" id="KW-0472">Membrane</keyword>
<dbReference type="Pfam" id="PF02518">
    <property type="entry name" value="HATPase_c"/>
    <property type="match status" value="1"/>
</dbReference>
<dbReference type="PROSITE" id="PS51257">
    <property type="entry name" value="PROKAR_LIPOPROTEIN"/>
    <property type="match status" value="1"/>
</dbReference>
<dbReference type="InterPro" id="IPR005467">
    <property type="entry name" value="His_kinase_dom"/>
</dbReference>
<dbReference type="InterPro" id="IPR003594">
    <property type="entry name" value="HATPase_dom"/>
</dbReference>
<dbReference type="FunFam" id="1.10.287.130:FF:000001">
    <property type="entry name" value="Two-component sensor histidine kinase"/>
    <property type="match status" value="1"/>
</dbReference>
<dbReference type="PRINTS" id="PR00344">
    <property type="entry name" value="BCTRLSENSOR"/>
</dbReference>
<evidence type="ECO:0000256" key="1">
    <source>
        <dbReference type="ARBA" id="ARBA00000085"/>
    </source>
</evidence>
<evidence type="ECO:0000313" key="14">
    <source>
        <dbReference type="EMBL" id="OAQ56743.1"/>
    </source>
</evidence>
<dbReference type="InterPro" id="IPR036097">
    <property type="entry name" value="HisK_dim/P_sf"/>
</dbReference>
<dbReference type="Proteomes" id="UP000078516">
    <property type="component" value="Unassembled WGS sequence"/>
</dbReference>
<keyword evidence="10" id="KW-0843">Virulence</keyword>
<dbReference type="Gene3D" id="1.10.287.130">
    <property type="match status" value="1"/>
</dbReference>
<dbReference type="Gene3D" id="6.10.340.10">
    <property type="match status" value="1"/>
</dbReference>
<keyword evidence="9" id="KW-0902">Two-component regulatory system</keyword>
<dbReference type="CDD" id="cd00082">
    <property type="entry name" value="HisKA"/>
    <property type="match status" value="1"/>
</dbReference>
<evidence type="ECO:0000256" key="4">
    <source>
        <dbReference type="ARBA" id="ARBA00022553"/>
    </source>
</evidence>
<dbReference type="GeneID" id="77486359"/>
<dbReference type="SMART" id="SM00387">
    <property type="entry name" value="HATPase_c"/>
    <property type="match status" value="1"/>
</dbReference>
<keyword evidence="5" id="KW-0808">Transferase</keyword>
<dbReference type="KEGG" id="eth:CK496_01745"/>
<keyword evidence="15" id="KW-1185">Reference proteome</keyword>
<dbReference type="GO" id="GO:0005886">
    <property type="term" value="C:plasma membrane"/>
    <property type="evidence" value="ECO:0007669"/>
    <property type="project" value="TreeGrafter"/>
</dbReference>
<protein>
    <recommendedName>
        <fullName evidence="13">Heme sensor protein HssS</fullName>
        <ecNumber evidence="3">2.7.13.3</ecNumber>
    </recommendedName>
</protein>
<comment type="function">
    <text evidence="12">Member of the two-component regulatory system HssS/HssR involved in intracellular heme homeostasis and tempering of staphylococcal virulence. HssS functions as a heme sensor histidine kinase which is autophosphorylated at a histidine residue and transfers its phosphate group to an aspartate residue of HssR. HssR/HssS activates the expression of hrtAB, an efflux pump, in response to extracellular heme, hemin, hemoglobin or blood.</text>
</comment>
<dbReference type="InterPro" id="IPR003660">
    <property type="entry name" value="HAMP_dom"/>
</dbReference>
<evidence type="ECO:0000256" key="8">
    <source>
        <dbReference type="ARBA" id="ARBA00022989"/>
    </source>
</evidence>
<dbReference type="RefSeq" id="WP_067481413.1">
    <property type="nucleotide sequence ID" value="NZ_BSWX01000016.1"/>
</dbReference>
<dbReference type="Pfam" id="PF00672">
    <property type="entry name" value="HAMP"/>
    <property type="match status" value="1"/>
</dbReference>
<dbReference type="SMART" id="SM00304">
    <property type="entry name" value="HAMP"/>
    <property type="match status" value="1"/>
</dbReference>
<evidence type="ECO:0000256" key="3">
    <source>
        <dbReference type="ARBA" id="ARBA00012438"/>
    </source>
</evidence>
<proteinExistence type="predicted"/>
<evidence type="ECO:0000256" key="11">
    <source>
        <dbReference type="ARBA" id="ARBA00023136"/>
    </source>
</evidence>
<evidence type="ECO:0000256" key="10">
    <source>
        <dbReference type="ARBA" id="ARBA00023026"/>
    </source>
</evidence>
<evidence type="ECO:0000256" key="9">
    <source>
        <dbReference type="ARBA" id="ARBA00023012"/>
    </source>
</evidence>
<dbReference type="FunFam" id="3.30.565.10:FF:000006">
    <property type="entry name" value="Sensor histidine kinase WalK"/>
    <property type="match status" value="1"/>
</dbReference>
<dbReference type="GO" id="GO:0000155">
    <property type="term" value="F:phosphorelay sensor kinase activity"/>
    <property type="evidence" value="ECO:0007669"/>
    <property type="project" value="InterPro"/>
</dbReference>
<dbReference type="SUPFAM" id="SSF47384">
    <property type="entry name" value="Homodimeric domain of signal transducing histidine kinase"/>
    <property type="match status" value="1"/>
</dbReference>
<comment type="caution">
    <text evidence="14">The sequence shown here is derived from an EMBL/GenBank/DDBJ whole genome shotgun (WGS) entry which is preliminary data.</text>
</comment>
<keyword evidence="8" id="KW-1133">Transmembrane helix</keyword>
<dbReference type="EMBL" id="LWMN01000002">
    <property type="protein sequence ID" value="OAQ56743.1"/>
    <property type="molecule type" value="Genomic_DNA"/>
</dbReference>
<keyword evidence="4" id="KW-0597">Phosphoprotein</keyword>
<reference evidence="14 15" key="1">
    <citation type="submission" date="2016-04" db="EMBL/GenBank/DDBJ databases">
        <title>Draft genome of an Enterococcus thailandicus strain isolated from bovine feces.</title>
        <authorList>
            <person name="Beukers A.G."/>
            <person name="Zaheer R."/>
            <person name="Goji N."/>
            <person name="Cook S.R."/>
            <person name="Amoako K."/>
            <person name="Chaves A.V."/>
            <person name="Ward M.P."/>
            <person name="Mcallister T.A."/>
        </authorList>
    </citation>
    <scope>NUCLEOTIDE SEQUENCE [LARGE SCALE GENOMIC DNA]</scope>
    <source>
        <strain evidence="14 15">F0711D 46</strain>
    </source>
</reference>
<evidence type="ECO:0000256" key="5">
    <source>
        <dbReference type="ARBA" id="ARBA00022679"/>
    </source>
</evidence>
<dbReference type="SMART" id="SM00388">
    <property type="entry name" value="HisKA"/>
    <property type="match status" value="1"/>
</dbReference>
<comment type="subcellular location">
    <subcellularLocation>
        <location evidence="2">Membrane</location>
        <topology evidence="2">Multi-pass membrane protein</topology>
    </subcellularLocation>
</comment>
<sequence length="354" mass="40466">MKKKIFSQLWIYFALIVFLSILVTLACFVGLVYLLANQRSWTPTERPTLYPIMVLAGFSAVVGTGISAFVGRGILYPISELRKNMSQVAKGDFTIQMNEQQKVAEVQQLYQDFNVMVQELNSIETLRNDFVSNVSHEFKTPLSTIQGYVQLLQNPDLSGEERQVFLQRIIEGITQLSQLTENVLKLNKLENQHTLMEKKEFRLDEQIREVILFLQPKWEKEQLQLDIQMEKVKYFGNEELLYQVWLNIMDNAIKYNLPTGKISVKLAQTKEEVVLEVTDSGIGMNEGTVTKIFDKFYQGDTSHQNAGNGLGLSLVKKILELHQGRIDYSSIENVGTTVMIRLENTEKNVVAQSV</sequence>
<dbReference type="AlphaFoldDB" id="A0A179EVB7"/>
<dbReference type="PANTHER" id="PTHR45528">
    <property type="entry name" value="SENSOR HISTIDINE KINASE CPXA"/>
    <property type="match status" value="1"/>
</dbReference>
<dbReference type="InterPro" id="IPR036890">
    <property type="entry name" value="HATPase_C_sf"/>
</dbReference>
<dbReference type="PROSITE" id="PS50109">
    <property type="entry name" value="HIS_KIN"/>
    <property type="match status" value="1"/>
</dbReference>
<dbReference type="SUPFAM" id="SSF158472">
    <property type="entry name" value="HAMP domain-like"/>
    <property type="match status" value="1"/>
</dbReference>
<dbReference type="PROSITE" id="PS50885">
    <property type="entry name" value="HAMP"/>
    <property type="match status" value="1"/>
</dbReference>
<dbReference type="InterPro" id="IPR004358">
    <property type="entry name" value="Sig_transdc_His_kin-like_C"/>
</dbReference>
<dbReference type="InterPro" id="IPR050398">
    <property type="entry name" value="HssS/ArlS-like"/>
</dbReference>
<evidence type="ECO:0000256" key="7">
    <source>
        <dbReference type="ARBA" id="ARBA00022777"/>
    </source>
</evidence>
<accession>A0A179EVB7</accession>
<evidence type="ECO:0000313" key="15">
    <source>
        <dbReference type="Proteomes" id="UP000078516"/>
    </source>
</evidence>
<name>A0A179EVB7_ENTTH</name>
<dbReference type="CDD" id="cd00075">
    <property type="entry name" value="HATPase"/>
    <property type="match status" value="1"/>
</dbReference>
<gene>
    <name evidence="14" type="ORF">A6E74_11450</name>
</gene>
<comment type="catalytic activity">
    <reaction evidence="1">
        <text>ATP + protein L-histidine = ADP + protein N-phospho-L-histidine.</text>
        <dbReference type="EC" id="2.7.13.3"/>
    </reaction>
</comment>
<evidence type="ECO:0000256" key="6">
    <source>
        <dbReference type="ARBA" id="ARBA00022692"/>
    </source>
</evidence>
<dbReference type="CDD" id="cd06225">
    <property type="entry name" value="HAMP"/>
    <property type="match status" value="1"/>
</dbReference>
<dbReference type="InterPro" id="IPR003661">
    <property type="entry name" value="HisK_dim/P_dom"/>
</dbReference>
<dbReference type="Gene3D" id="3.30.565.10">
    <property type="entry name" value="Histidine kinase-like ATPase, C-terminal domain"/>
    <property type="match status" value="1"/>
</dbReference>
<evidence type="ECO:0000256" key="13">
    <source>
        <dbReference type="ARBA" id="ARBA00040841"/>
    </source>
</evidence>
<organism evidence="14 15">
    <name type="scientific">Enterococcus thailandicus</name>
    <dbReference type="NCBI Taxonomy" id="417368"/>
    <lineage>
        <taxon>Bacteria</taxon>
        <taxon>Bacillati</taxon>
        <taxon>Bacillota</taxon>
        <taxon>Bacilli</taxon>
        <taxon>Lactobacillales</taxon>
        <taxon>Enterococcaceae</taxon>
        <taxon>Enterococcus</taxon>
    </lineage>
</organism>
<keyword evidence="7 14" id="KW-0418">Kinase</keyword>
<dbReference type="Pfam" id="PF00512">
    <property type="entry name" value="HisKA"/>
    <property type="match status" value="1"/>
</dbReference>